<dbReference type="Pfam" id="PF25597">
    <property type="entry name" value="SH3_retrovirus"/>
    <property type="match status" value="1"/>
</dbReference>
<dbReference type="InterPro" id="IPR057670">
    <property type="entry name" value="SH3_retrovirus"/>
</dbReference>
<organism evidence="3">
    <name type="scientific">Tanacetum cinerariifolium</name>
    <name type="common">Dalmatian daisy</name>
    <name type="synonym">Chrysanthemum cinerariifolium</name>
    <dbReference type="NCBI Taxonomy" id="118510"/>
    <lineage>
        <taxon>Eukaryota</taxon>
        <taxon>Viridiplantae</taxon>
        <taxon>Streptophyta</taxon>
        <taxon>Embryophyta</taxon>
        <taxon>Tracheophyta</taxon>
        <taxon>Spermatophyta</taxon>
        <taxon>Magnoliopsida</taxon>
        <taxon>eudicotyledons</taxon>
        <taxon>Gunneridae</taxon>
        <taxon>Pentapetalae</taxon>
        <taxon>asterids</taxon>
        <taxon>campanulids</taxon>
        <taxon>Asterales</taxon>
        <taxon>Asteraceae</taxon>
        <taxon>Asteroideae</taxon>
        <taxon>Anthemideae</taxon>
        <taxon>Anthemidinae</taxon>
        <taxon>Tanacetum</taxon>
    </lineage>
</organism>
<reference evidence="3" key="1">
    <citation type="journal article" date="2019" name="Sci. Rep.">
        <title>Draft genome of Tanacetum cinerariifolium, the natural source of mosquito coil.</title>
        <authorList>
            <person name="Yamashiro T."/>
            <person name="Shiraishi A."/>
            <person name="Satake H."/>
            <person name="Nakayama K."/>
        </authorList>
    </citation>
    <scope>NUCLEOTIDE SEQUENCE</scope>
</reference>
<comment type="caution">
    <text evidence="3">The sequence shown here is derived from an EMBL/GenBank/DDBJ whole genome shotgun (WGS) entry which is preliminary data.</text>
</comment>
<gene>
    <name evidence="3" type="ORF">Tci_869624</name>
</gene>
<feature type="non-terminal residue" evidence="3">
    <location>
        <position position="1"/>
    </location>
</feature>
<feature type="domain" description="Retroviral polymerase SH3-like" evidence="2">
    <location>
        <begin position="2"/>
        <end position="40"/>
    </location>
</feature>
<feature type="compositionally biased region" description="Low complexity" evidence="1">
    <location>
        <begin position="73"/>
        <end position="84"/>
    </location>
</feature>
<feature type="region of interest" description="Disordered" evidence="1">
    <location>
        <begin position="62"/>
        <end position="111"/>
    </location>
</feature>
<evidence type="ECO:0000256" key="1">
    <source>
        <dbReference type="SAM" id="MobiDB-lite"/>
    </source>
</evidence>
<dbReference type="EMBL" id="BKCJ011167385">
    <property type="protein sequence ID" value="GFC97654.1"/>
    <property type="molecule type" value="Genomic_DNA"/>
</dbReference>
<evidence type="ECO:0000313" key="3">
    <source>
        <dbReference type="EMBL" id="GFC97654.1"/>
    </source>
</evidence>
<accession>A0A699SIY1</accession>
<name>A0A699SIY1_TANCI</name>
<protein>
    <recommendedName>
        <fullName evidence="2">Retroviral polymerase SH3-like domain-containing protein</fullName>
    </recommendedName>
</protein>
<feature type="non-terminal residue" evidence="3">
    <location>
        <position position="209"/>
    </location>
</feature>
<sequence>KEKGDECIFVGYSTQPRAYRVFNKRTRVIIESIHVNFDELPQMASDHNSSDPAPTCQTMASVQISSDPEPKFVSKSSAVSAADAQYHRQQPTKPLNNHSTPAPTCQNPSIAPSVISSENITQAEPLAENDEVADDEFINIFSTPAQDQGETSSRHVDSLNMHTFYQRYPSEQRWTKAHPLEQVIGNPSQSVRTRRQLESDTEMCMFALT</sequence>
<evidence type="ECO:0000259" key="2">
    <source>
        <dbReference type="Pfam" id="PF25597"/>
    </source>
</evidence>
<dbReference type="AlphaFoldDB" id="A0A699SIY1"/>
<proteinExistence type="predicted"/>
<feature type="compositionally biased region" description="Polar residues" evidence="1">
    <location>
        <begin position="87"/>
        <end position="111"/>
    </location>
</feature>